<feature type="compositionally biased region" description="Basic and acidic residues" evidence="1">
    <location>
        <begin position="71"/>
        <end position="83"/>
    </location>
</feature>
<sequence length="176" mass="19773">MNVLERFHPQVAQHHFGRRHEPHIGDSGEEHERNDDHRCRGTGRDREASVESVISQQALIDHLLNKNRNDQASDRADHREQHGQSKASAQFGTLGESAPQNRESPQPAFTCPVLFRRGSESVMFKRNGVVERRCMLHHGEFVIGLSRQRLLVNPGVIARSVIALLGHDDNLPASSS</sequence>
<gene>
    <name evidence="2" type="ORF">UFOPK1711_01911</name>
</gene>
<proteinExistence type="predicted"/>
<reference evidence="2" key="1">
    <citation type="submission" date="2020-05" db="EMBL/GenBank/DDBJ databases">
        <authorList>
            <person name="Chiriac C."/>
            <person name="Salcher M."/>
            <person name="Ghai R."/>
            <person name="Kavagutti S V."/>
        </authorList>
    </citation>
    <scope>NUCLEOTIDE SEQUENCE</scope>
</reference>
<organism evidence="2">
    <name type="scientific">freshwater metagenome</name>
    <dbReference type="NCBI Taxonomy" id="449393"/>
    <lineage>
        <taxon>unclassified sequences</taxon>
        <taxon>metagenomes</taxon>
        <taxon>ecological metagenomes</taxon>
    </lineage>
</organism>
<protein>
    <submittedName>
        <fullName evidence="2">Unannotated protein</fullName>
    </submittedName>
</protein>
<dbReference type="AlphaFoldDB" id="A0A6J6FUW2"/>
<feature type="region of interest" description="Disordered" evidence="1">
    <location>
        <begin position="1"/>
        <end position="50"/>
    </location>
</feature>
<dbReference type="EMBL" id="CAEZTR010000191">
    <property type="protein sequence ID" value="CAB4592587.1"/>
    <property type="molecule type" value="Genomic_DNA"/>
</dbReference>
<feature type="compositionally biased region" description="Basic and acidic residues" evidence="1">
    <location>
        <begin position="22"/>
        <end position="49"/>
    </location>
</feature>
<accession>A0A6J6FUW2</accession>
<name>A0A6J6FUW2_9ZZZZ</name>
<feature type="region of interest" description="Disordered" evidence="1">
    <location>
        <begin position="71"/>
        <end position="90"/>
    </location>
</feature>
<evidence type="ECO:0000256" key="1">
    <source>
        <dbReference type="SAM" id="MobiDB-lite"/>
    </source>
</evidence>
<evidence type="ECO:0000313" key="2">
    <source>
        <dbReference type="EMBL" id="CAB4592587.1"/>
    </source>
</evidence>